<dbReference type="InterPro" id="IPR036390">
    <property type="entry name" value="WH_DNA-bd_sf"/>
</dbReference>
<dbReference type="GO" id="GO:0003700">
    <property type="term" value="F:DNA-binding transcription factor activity"/>
    <property type="evidence" value="ECO:0007669"/>
    <property type="project" value="InterPro"/>
</dbReference>
<proteinExistence type="inferred from homology"/>
<keyword evidence="3" id="KW-0238">DNA-binding</keyword>
<dbReference type="PANTHER" id="PTHR30579">
    <property type="entry name" value="TRANSCRIPTIONAL REGULATOR"/>
    <property type="match status" value="1"/>
</dbReference>
<dbReference type="PROSITE" id="PS50931">
    <property type="entry name" value="HTH_LYSR"/>
    <property type="match status" value="1"/>
</dbReference>
<evidence type="ECO:0000313" key="6">
    <source>
        <dbReference type="EMBL" id="AXK81792.1"/>
    </source>
</evidence>
<dbReference type="PANTHER" id="PTHR30579:SF7">
    <property type="entry name" value="HTH-TYPE TRANSCRIPTIONAL REGULATOR LRHA-RELATED"/>
    <property type="match status" value="1"/>
</dbReference>
<dbReference type="GO" id="GO:0003677">
    <property type="term" value="F:DNA binding"/>
    <property type="evidence" value="ECO:0007669"/>
    <property type="project" value="UniProtKB-KW"/>
</dbReference>
<keyword evidence="2" id="KW-0805">Transcription regulation</keyword>
<feature type="domain" description="HTH lysR-type" evidence="5">
    <location>
        <begin position="4"/>
        <end position="61"/>
    </location>
</feature>
<dbReference type="RefSeq" id="WP_115692171.1">
    <property type="nucleotide sequence ID" value="NZ_CP031417.1"/>
</dbReference>
<sequence>MTNIPTDLLRTLVAVVDLRSYTKAAAFLGITQPAVSAQIKRLQFLLGTDLFDRRVQGVSLTAHGQSVVSQARRLLSINDQILALGVRGTESKAELLIRIGTPSDFIASYLPDTLARFRARWPDVRFSVRTQPYDPLVRQLHNGEIDVMVAQTMAPPHDARHLVEQEVVWVRSPSMRFDPSDPVPLVSGGDSSTYRRLAVQMLREAGLHWEDVFTSPSMYSLSNAVAAGLGVMPISRRRARAVGLPVWEDTPLPILPPLYSGIYVREGGARASYEQLADEIANMLFGPASAQLSNGFARAHESAA</sequence>
<organism evidence="6 7">
    <name type="scientific">Pseudolabrys taiwanensis</name>
    <dbReference type="NCBI Taxonomy" id="331696"/>
    <lineage>
        <taxon>Bacteria</taxon>
        <taxon>Pseudomonadati</taxon>
        <taxon>Pseudomonadota</taxon>
        <taxon>Alphaproteobacteria</taxon>
        <taxon>Hyphomicrobiales</taxon>
        <taxon>Xanthobacteraceae</taxon>
        <taxon>Pseudolabrys</taxon>
    </lineage>
</organism>
<dbReference type="EMBL" id="CP031417">
    <property type="protein sequence ID" value="AXK81792.1"/>
    <property type="molecule type" value="Genomic_DNA"/>
</dbReference>
<dbReference type="InterPro" id="IPR036388">
    <property type="entry name" value="WH-like_DNA-bd_sf"/>
</dbReference>
<evidence type="ECO:0000256" key="4">
    <source>
        <dbReference type="ARBA" id="ARBA00023163"/>
    </source>
</evidence>
<accession>A0A345ZXZ5</accession>
<evidence type="ECO:0000259" key="5">
    <source>
        <dbReference type="PROSITE" id="PS50931"/>
    </source>
</evidence>
<dbReference type="Pfam" id="PF00126">
    <property type="entry name" value="HTH_1"/>
    <property type="match status" value="1"/>
</dbReference>
<evidence type="ECO:0000256" key="2">
    <source>
        <dbReference type="ARBA" id="ARBA00023015"/>
    </source>
</evidence>
<dbReference type="InterPro" id="IPR000847">
    <property type="entry name" value="LysR_HTH_N"/>
</dbReference>
<dbReference type="InterPro" id="IPR005119">
    <property type="entry name" value="LysR_subst-bd"/>
</dbReference>
<keyword evidence="4" id="KW-0804">Transcription</keyword>
<dbReference type="AlphaFoldDB" id="A0A345ZXZ5"/>
<dbReference type="PRINTS" id="PR00039">
    <property type="entry name" value="HTHLYSR"/>
</dbReference>
<dbReference type="OrthoDB" id="9789529at2"/>
<dbReference type="Gene3D" id="1.10.10.10">
    <property type="entry name" value="Winged helix-like DNA-binding domain superfamily/Winged helix DNA-binding domain"/>
    <property type="match status" value="1"/>
</dbReference>
<dbReference type="SUPFAM" id="SSF46785">
    <property type="entry name" value="Winged helix' DNA-binding domain"/>
    <property type="match status" value="1"/>
</dbReference>
<dbReference type="Pfam" id="PF03466">
    <property type="entry name" value="LysR_substrate"/>
    <property type="match status" value="1"/>
</dbReference>
<evidence type="ECO:0000256" key="3">
    <source>
        <dbReference type="ARBA" id="ARBA00023125"/>
    </source>
</evidence>
<gene>
    <name evidence="6" type="ORF">DW352_15445</name>
</gene>
<evidence type="ECO:0000256" key="1">
    <source>
        <dbReference type="ARBA" id="ARBA00009437"/>
    </source>
</evidence>
<protein>
    <submittedName>
        <fullName evidence="6">LysR family transcriptional regulator</fullName>
    </submittedName>
</protein>
<keyword evidence="7" id="KW-1185">Reference proteome</keyword>
<dbReference type="Proteomes" id="UP000254889">
    <property type="component" value="Chromosome"/>
</dbReference>
<comment type="similarity">
    <text evidence="1">Belongs to the LysR transcriptional regulatory family.</text>
</comment>
<reference evidence="6 7" key="1">
    <citation type="submission" date="2018-07" db="EMBL/GenBank/DDBJ databases">
        <authorList>
            <person name="Quirk P.G."/>
            <person name="Krulwich T.A."/>
        </authorList>
    </citation>
    <scope>NUCLEOTIDE SEQUENCE [LARGE SCALE GENOMIC DNA]</scope>
    <source>
        <strain evidence="6 7">CC-BB4</strain>
    </source>
</reference>
<dbReference type="KEGG" id="ptaw:DW352_15445"/>
<dbReference type="InterPro" id="IPR050176">
    <property type="entry name" value="LTTR"/>
</dbReference>
<dbReference type="SUPFAM" id="SSF53850">
    <property type="entry name" value="Periplasmic binding protein-like II"/>
    <property type="match status" value="1"/>
</dbReference>
<name>A0A345ZXZ5_9HYPH</name>
<dbReference type="Gene3D" id="3.40.190.10">
    <property type="entry name" value="Periplasmic binding protein-like II"/>
    <property type="match status" value="2"/>
</dbReference>
<evidence type="ECO:0000313" key="7">
    <source>
        <dbReference type="Proteomes" id="UP000254889"/>
    </source>
</evidence>